<dbReference type="RefSeq" id="XP_015510511.1">
    <property type="nucleotide sequence ID" value="XM_015655025.2"/>
</dbReference>
<dbReference type="CDD" id="cd01087">
    <property type="entry name" value="Prolidase"/>
    <property type="match status" value="1"/>
</dbReference>
<dbReference type="InParanoid" id="A0A6J0B8L2"/>
<dbReference type="GO" id="GO:0006508">
    <property type="term" value="P:proteolysis"/>
    <property type="evidence" value="ECO:0007669"/>
    <property type="project" value="TreeGrafter"/>
</dbReference>
<dbReference type="InterPro" id="IPR007865">
    <property type="entry name" value="Aminopep_P_N"/>
</dbReference>
<evidence type="ECO:0000256" key="1">
    <source>
        <dbReference type="ARBA" id="ARBA00001936"/>
    </source>
</evidence>
<comment type="similarity">
    <text evidence="2">Belongs to the peptidase M24B family.</text>
</comment>
<dbReference type="InterPro" id="IPR036005">
    <property type="entry name" value="Creatinase/aminopeptidase-like"/>
</dbReference>
<organism evidence="8">
    <name type="scientific">Neodiprion lecontei</name>
    <name type="common">Redheaded pine sawfly</name>
    <dbReference type="NCBI Taxonomy" id="441921"/>
    <lineage>
        <taxon>Eukaryota</taxon>
        <taxon>Metazoa</taxon>
        <taxon>Ecdysozoa</taxon>
        <taxon>Arthropoda</taxon>
        <taxon>Hexapoda</taxon>
        <taxon>Insecta</taxon>
        <taxon>Pterygota</taxon>
        <taxon>Neoptera</taxon>
        <taxon>Endopterygota</taxon>
        <taxon>Hymenoptera</taxon>
        <taxon>Tenthredinoidea</taxon>
        <taxon>Diprionidae</taxon>
        <taxon>Diprioninae</taxon>
        <taxon>Neodiprion</taxon>
    </lineage>
</organism>
<evidence type="ECO:0000256" key="5">
    <source>
        <dbReference type="ARBA" id="ARBA00023211"/>
    </source>
</evidence>
<keyword evidence="8" id="KW-0645">Protease</keyword>
<dbReference type="GO" id="GO:0005739">
    <property type="term" value="C:mitochondrion"/>
    <property type="evidence" value="ECO:0007669"/>
    <property type="project" value="TreeGrafter"/>
</dbReference>
<dbReference type="KEGG" id="nlo:107217480"/>
<keyword evidence="4" id="KW-0378">Hydrolase</keyword>
<dbReference type="SUPFAM" id="SSF53092">
    <property type="entry name" value="Creatinase/prolidase N-terminal domain"/>
    <property type="match status" value="1"/>
</dbReference>
<dbReference type="InterPro" id="IPR029149">
    <property type="entry name" value="Creatin/AminoP/Spt16_N"/>
</dbReference>
<reference evidence="8" key="1">
    <citation type="submission" date="2025-08" db="UniProtKB">
        <authorList>
            <consortium name="RefSeq"/>
        </authorList>
    </citation>
    <scope>IDENTIFICATION</scope>
    <source>
        <tissue evidence="8">Thorax and Abdomen</tissue>
    </source>
</reference>
<dbReference type="FunCoup" id="A0A6J0B8L2">
    <property type="interactions" value="1016"/>
</dbReference>
<evidence type="ECO:0000259" key="6">
    <source>
        <dbReference type="SMART" id="SM01011"/>
    </source>
</evidence>
<dbReference type="GeneID" id="107217480"/>
<gene>
    <name evidence="8" type="primary">LOC107217480</name>
</gene>
<dbReference type="PANTHER" id="PTHR43226:SF4">
    <property type="entry name" value="XAA-PRO AMINOPEPTIDASE 3"/>
    <property type="match status" value="1"/>
</dbReference>
<dbReference type="AlphaFoldDB" id="A0A6J0B8L2"/>
<dbReference type="Pfam" id="PF05195">
    <property type="entry name" value="AMP_N"/>
    <property type="match status" value="1"/>
</dbReference>
<dbReference type="Pfam" id="PF00557">
    <property type="entry name" value="Peptidase_M24"/>
    <property type="match status" value="1"/>
</dbReference>
<dbReference type="SUPFAM" id="SSF55920">
    <property type="entry name" value="Creatinase/aminopeptidase"/>
    <property type="match status" value="1"/>
</dbReference>
<protein>
    <submittedName>
        <fullName evidence="8">Xaa-Pro aminopeptidase 3</fullName>
    </submittedName>
</protein>
<dbReference type="Gene3D" id="3.90.230.10">
    <property type="entry name" value="Creatinase/methionine aminopeptidase superfamily"/>
    <property type="match status" value="1"/>
</dbReference>
<dbReference type="Gene3D" id="3.40.350.10">
    <property type="entry name" value="Creatinase/prolidase N-terminal domain"/>
    <property type="match status" value="1"/>
</dbReference>
<dbReference type="OrthoDB" id="4215474at2759"/>
<name>A0A6J0B8L2_NEOLC</name>
<keyword evidence="5" id="KW-0464">Manganese</keyword>
<dbReference type="SMART" id="SM01011">
    <property type="entry name" value="AMP_N"/>
    <property type="match status" value="1"/>
</dbReference>
<keyword evidence="8" id="KW-0031">Aminopeptidase</keyword>
<evidence type="ECO:0000256" key="2">
    <source>
        <dbReference type="ARBA" id="ARBA00008766"/>
    </source>
</evidence>
<dbReference type="PANTHER" id="PTHR43226">
    <property type="entry name" value="XAA-PRO AMINOPEPTIDASE 3"/>
    <property type="match status" value="1"/>
</dbReference>
<dbReference type="GO" id="GO:0030145">
    <property type="term" value="F:manganese ion binding"/>
    <property type="evidence" value="ECO:0007669"/>
    <property type="project" value="InterPro"/>
</dbReference>
<dbReference type="InterPro" id="IPR000994">
    <property type="entry name" value="Pept_M24"/>
</dbReference>
<evidence type="ECO:0000256" key="4">
    <source>
        <dbReference type="ARBA" id="ARBA00022801"/>
    </source>
</evidence>
<dbReference type="Proteomes" id="UP000829291">
    <property type="component" value="Chromosome 3"/>
</dbReference>
<keyword evidence="7" id="KW-1185">Reference proteome</keyword>
<proteinExistence type="inferred from homology"/>
<evidence type="ECO:0000313" key="7">
    <source>
        <dbReference type="Proteomes" id="UP000829291"/>
    </source>
</evidence>
<accession>A0A6J0B8L2</accession>
<feature type="domain" description="Aminopeptidase P N-terminal" evidence="6">
    <location>
        <begin position="73"/>
        <end position="216"/>
    </location>
</feature>
<evidence type="ECO:0000313" key="8">
    <source>
        <dbReference type="RefSeq" id="XP_015510511.1"/>
    </source>
</evidence>
<dbReference type="InterPro" id="IPR052433">
    <property type="entry name" value="X-Pro_dipept-like"/>
</dbReference>
<evidence type="ECO:0000256" key="3">
    <source>
        <dbReference type="ARBA" id="ARBA00022723"/>
    </source>
</evidence>
<comment type="cofactor">
    <cofactor evidence="1">
        <name>Mn(2+)</name>
        <dbReference type="ChEBI" id="CHEBI:29035"/>
    </cofactor>
</comment>
<keyword evidence="3" id="KW-0479">Metal-binding</keyword>
<sequence length="511" mass="57672">MFCTFGRYVLKGCTNKSALGHQILVKHSTNTKTSRNLASTLNQSRNFLQPRYGQPTAATHPHLVREGELLPGIPLEDFKKRRNSLMEKVLKDAFLAKISTNHILIIPSASKVYMSEKIPYVFRQNTDFLYFTGCQEPDSVLVMTSKGDNCSSILFVRKKDSHSELWDGPRTGIEAALGMFGVDQALPTSEFESYVKSFLQENKNTIVWYDNTEIIQPELQTKLHIFLSQSTKQVFDSLKTFMHEIRLIKTQPEIELMQKSCEIASTAIANTIEVSKPGVTEHQIFATVDYECRMNGAEYLAYPPVVAGGNNANIIHYITNNQIVNNGDMVLMDAGCEYHGYSSDITRTWPINGTFTPQQRILYEIVLDTQKELITKLREMPTLDYIFHQMCFLMGQRLQDVGLVPKAFVQDKLIAAAYSYCPHHASHYLGMDVHDTGRISRAINLQPGMIVTIEPGIYVNARNKLAPAEFHGMGIRIEDDILITNNGPVILTRHCPKEIAEIEALANKNQC</sequence>
<dbReference type="GO" id="GO:0070006">
    <property type="term" value="F:metalloaminopeptidase activity"/>
    <property type="evidence" value="ECO:0007669"/>
    <property type="project" value="InterPro"/>
</dbReference>